<name>A0A9P8GRF6_AURME</name>
<accession>A0A9P8GRF6</accession>
<reference evidence="1" key="2">
    <citation type="submission" date="2021-08" db="EMBL/GenBank/DDBJ databases">
        <authorList>
            <person name="Gostincar C."/>
            <person name="Sun X."/>
            <person name="Song Z."/>
            <person name="Gunde-Cimerman N."/>
        </authorList>
    </citation>
    <scope>NUCLEOTIDE SEQUENCE</scope>
    <source>
        <strain evidence="1">EXF-8016</strain>
    </source>
</reference>
<evidence type="ECO:0000313" key="1">
    <source>
        <dbReference type="EMBL" id="KAH0237843.1"/>
    </source>
</evidence>
<dbReference type="AlphaFoldDB" id="A0A9P8GRF6"/>
<comment type="caution">
    <text evidence="1">The sequence shown here is derived from an EMBL/GenBank/DDBJ whole genome shotgun (WGS) entry which is preliminary data.</text>
</comment>
<gene>
    <name evidence="1" type="ORF">KCV03_g19</name>
</gene>
<feature type="non-terminal residue" evidence="1">
    <location>
        <position position="1"/>
    </location>
</feature>
<dbReference type="Proteomes" id="UP000767238">
    <property type="component" value="Unassembled WGS sequence"/>
</dbReference>
<sequence>LIVQDKTLVVDRVIARSRSAVIPACISNAKQKIETPVNTKRAWAANASVARALTAAAEAMMVSKPPFARNSISHCVSENVSYDSQEDERNEDVDTSVVPISTGSRHAFIFQAAQKCRAMIDSRLGLHWLWDMTASLRPNFSLACRFRKLRDLETSISYRTIASDMFPALVLVVLGSSGAACHARKLNSQGKFAARSEPVEQIQDDCHASQTQQASITS</sequence>
<feature type="non-terminal residue" evidence="1">
    <location>
        <position position="218"/>
    </location>
</feature>
<dbReference type="EMBL" id="JAHFYH010000001">
    <property type="protein sequence ID" value="KAH0237843.1"/>
    <property type="molecule type" value="Genomic_DNA"/>
</dbReference>
<protein>
    <submittedName>
        <fullName evidence="1">Uncharacterized protein</fullName>
    </submittedName>
</protein>
<proteinExistence type="predicted"/>
<reference evidence="1" key="1">
    <citation type="journal article" date="2021" name="J Fungi (Basel)">
        <title>Virulence traits and population genomics of the black yeast Aureobasidium melanogenum.</title>
        <authorList>
            <person name="Cernosa A."/>
            <person name="Sun X."/>
            <person name="Gostincar C."/>
            <person name="Fang C."/>
            <person name="Gunde-Cimerman N."/>
            <person name="Song Z."/>
        </authorList>
    </citation>
    <scope>NUCLEOTIDE SEQUENCE</scope>
    <source>
        <strain evidence="1">EXF-8016</strain>
    </source>
</reference>
<organism evidence="1 2">
    <name type="scientific">Aureobasidium melanogenum</name>
    <name type="common">Aureobasidium pullulans var. melanogenum</name>
    <dbReference type="NCBI Taxonomy" id="46634"/>
    <lineage>
        <taxon>Eukaryota</taxon>
        <taxon>Fungi</taxon>
        <taxon>Dikarya</taxon>
        <taxon>Ascomycota</taxon>
        <taxon>Pezizomycotina</taxon>
        <taxon>Dothideomycetes</taxon>
        <taxon>Dothideomycetidae</taxon>
        <taxon>Dothideales</taxon>
        <taxon>Saccotheciaceae</taxon>
        <taxon>Aureobasidium</taxon>
    </lineage>
</organism>
<evidence type="ECO:0000313" key="2">
    <source>
        <dbReference type="Proteomes" id="UP000767238"/>
    </source>
</evidence>